<dbReference type="InterPro" id="IPR004960">
    <property type="entry name" value="LipA_acyltrans"/>
</dbReference>
<evidence type="ECO:0000256" key="5">
    <source>
        <dbReference type="ARBA" id="ARBA00023136"/>
    </source>
</evidence>
<reference evidence="8" key="1">
    <citation type="journal article" date="2019" name="Int. J. Syst. Evol. Microbiol.">
        <title>The Global Catalogue of Microorganisms (GCM) 10K type strain sequencing project: providing services to taxonomists for standard genome sequencing and annotation.</title>
        <authorList>
            <consortium name="The Broad Institute Genomics Platform"/>
            <consortium name="The Broad Institute Genome Sequencing Center for Infectious Disease"/>
            <person name="Wu L."/>
            <person name="Ma J."/>
        </authorList>
    </citation>
    <scope>NUCLEOTIDE SEQUENCE [LARGE SCALE GENOMIC DNA]</scope>
    <source>
        <strain evidence="8">JCM 3369</strain>
    </source>
</reference>
<keyword evidence="8" id="KW-1185">Reference proteome</keyword>
<organism evidence="7 8">
    <name type="scientific">Roseibium aestuarii</name>
    <dbReference type="NCBI Taxonomy" id="2600299"/>
    <lineage>
        <taxon>Bacteria</taxon>
        <taxon>Pseudomonadati</taxon>
        <taxon>Pseudomonadota</taxon>
        <taxon>Alphaproteobacteria</taxon>
        <taxon>Hyphomicrobiales</taxon>
        <taxon>Stappiaceae</taxon>
        <taxon>Roseibium</taxon>
    </lineage>
</organism>
<dbReference type="EMBL" id="JBHUFA010000001">
    <property type="protein sequence ID" value="MFD1694040.1"/>
    <property type="molecule type" value="Genomic_DNA"/>
</dbReference>
<dbReference type="CDD" id="cd07984">
    <property type="entry name" value="LPLAT_LABLAT-like"/>
    <property type="match status" value="1"/>
</dbReference>
<keyword evidence="3" id="KW-0997">Cell inner membrane</keyword>
<evidence type="ECO:0000256" key="3">
    <source>
        <dbReference type="ARBA" id="ARBA00022519"/>
    </source>
</evidence>
<name>A0ABW4JUY4_9HYPH</name>
<evidence type="ECO:0000313" key="7">
    <source>
        <dbReference type="EMBL" id="MFD1694040.1"/>
    </source>
</evidence>
<dbReference type="Pfam" id="PF03279">
    <property type="entry name" value="Lip_A_acyltrans"/>
    <property type="match status" value="1"/>
</dbReference>
<evidence type="ECO:0000256" key="2">
    <source>
        <dbReference type="ARBA" id="ARBA00022475"/>
    </source>
</evidence>
<proteinExistence type="predicted"/>
<comment type="subcellular location">
    <subcellularLocation>
        <location evidence="1">Cell inner membrane</location>
    </subcellularLocation>
</comment>
<dbReference type="Proteomes" id="UP001597327">
    <property type="component" value="Unassembled WGS sequence"/>
</dbReference>
<keyword evidence="6 7" id="KW-0012">Acyltransferase</keyword>
<dbReference type="PANTHER" id="PTHR30606">
    <property type="entry name" value="LIPID A BIOSYNTHESIS LAUROYL ACYLTRANSFERASE"/>
    <property type="match status" value="1"/>
</dbReference>
<dbReference type="RefSeq" id="WP_149892061.1">
    <property type="nucleotide sequence ID" value="NZ_JBHUFA010000001.1"/>
</dbReference>
<evidence type="ECO:0000256" key="6">
    <source>
        <dbReference type="ARBA" id="ARBA00023315"/>
    </source>
</evidence>
<evidence type="ECO:0000256" key="4">
    <source>
        <dbReference type="ARBA" id="ARBA00022679"/>
    </source>
</evidence>
<evidence type="ECO:0000256" key="1">
    <source>
        <dbReference type="ARBA" id="ARBA00004533"/>
    </source>
</evidence>
<accession>A0ABW4JUY4</accession>
<dbReference type="GO" id="GO:0016746">
    <property type="term" value="F:acyltransferase activity"/>
    <property type="evidence" value="ECO:0007669"/>
    <property type="project" value="UniProtKB-KW"/>
</dbReference>
<keyword evidence="2" id="KW-1003">Cell membrane</keyword>
<sequence length="373" mass="41275">MTNRRDVPADGRRPGFEQIPIEETLPFEPAAPPLADLFAAEPARRHVARLHWLKHPVQGGLNLAFHAVLRHLPVTFVSAVGASLAPVSRRWHRNRVFAARIRSNLEALAAHGRRHGLALPEDAPDPLLDPDNGLHRRWWRNMGRSVAEFSVLNRLARPPHLTVSGAEHLEAAQATGRPLVFVSVHLGTWEAVIAATHTGPAGPTVGPFQPEPNRFTNRVIYRLRKARGQYLFPPGQKSAFRLHRLLTGRAANLIIFIDEVRDAQVHFPAFGRPTTPGGNALVAVKLANAAEALIVPVHCLRREGARLMLTLHPALPRPASGAYDPAATIATLNGIFEPLILRHLAQWYMLADLRYPKFRQGEAPERKQTASID</sequence>
<gene>
    <name evidence="7" type="ORF">ACFSC7_00785</name>
</gene>
<dbReference type="PANTHER" id="PTHR30606:SF10">
    <property type="entry name" value="PHOSPHATIDYLINOSITOL MANNOSIDE ACYLTRANSFERASE"/>
    <property type="match status" value="1"/>
</dbReference>
<keyword evidence="4" id="KW-0808">Transferase</keyword>
<keyword evidence="5" id="KW-0472">Membrane</keyword>
<protein>
    <submittedName>
        <fullName evidence="7">Lysophospholipid acyltransferase family protein</fullName>
    </submittedName>
</protein>
<comment type="caution">
    <text evidence="7">The sequence shown here is derived from an EMBL/GenBank/DDBJ whole genome shotgun (WGS) entry which is preliminary data.</text>
</comment>
<evidence type="ECO:0000313" key="8">
    <source>
        <dbReference type="Proteomes" id="UP001597327"/>
    </source>
</evidence>